<name>G0AIY9_COLFT</name>
<gene>
    <name evidence="1" type="ordered locus">CFU_1090</name>
</gene>
<proteinExistence type="predicted"/>
<evidence type="ECO:0000313" key="1">
    <source>
        <dbReference type="EMBL" id="AEK60922.1"/>
    </source>
</evidence>
<organism evidence="1 2">
    <name type="scientific">Collimonas fungivorans (strain Ter331)</name>
    <dbReference type="NCBI Taxonomy" id="1005048"/>
    <lineage>
        <taxon>Bacteria</taxon>
        <taxon>Pseudomonadati</taxon>
        <taxon>Pseudomonadota</taxon>
        <taxon>Betaproteobacteria</taxon>
        <taxon>Burkholderiales</taxon>
        <taxon>Oxalobacteraceae</taxon>
        <taxon>Collimonas</taxon>
    </lineage>
</organism>
<accession>G0AIY9</accession>
<reference evidence="1 2" key="4">
    <citation type="journal article" date="2010" name="Environ. Microbiol.">
        <title>The bacterial genus Collimonas: mycophagy, weathering and other adaptive solutions to life in oligotrophic soil environments.</title>
        <authorList>
            <person name="Leveau J.H."/>
            <person name="Uroz S."/>
            <person name="de Boer W."/>
        </authorList>
    </citation>
    <scope>NUCLEOTIDE SEQUENCE [LARGE SCALE GENOMIC DNA]</scope>
    <source>
        <strain evidence="1 2">Ter331</strain>
    </source>
</reference>
<reference evidence="1 2" key="1">
    <citation type="journal article" date="2004" name="Environ. Microbiol.">
        <title>Phylogeny-function analysis of (meta)genomic libraries: screening for expression of ribosomal RNA genes by large-insert library fluorescent in situ hybridization (LIL-FISH).</title>
        <authorList>
            <person name="Leveau J.H."/>
            <person name="Gerards S."/>
            <person name="de Boer W."/>
            <person name="van Veen J.A."/>
        </authorList>
    </citation>
    <scope>NUCLEOTIDE SEQUENCE [LARGE SCALE GENOMIC DNA]</scope>
    <source>
        <strain evidence="1 2">Ter331</strain>
    </source>
</reference>
<reference evidence="2" key="6">
    <citation type="submission" date="2011-05" db="EMBL/GenBank/DDBJ databases">
        <title>Complete sequence of Collimonas fungivorans Ter331.</title>
        <authorList>
            <person name="Leveau J.H."/>
        </authorList>
    </citation>
    <scope>NUCLEOTIDE SEQUENCE [LARGE SCALE GENOMIC DNA]</scope>
    <source>
        <strain evidence="2">Ter331</strain>
    </source>
</reference>
<dbReference type="EMBL" id="CP002745">
    <property type="protein sequence ID" value="AEK60922.1"/>
    <property type="molecule type" value="Genomic_DNA"/>
</dbReference>
<reference evidence="1 2" key="2">
    <citation type="journal article" date="2006" name="J. Microbiol. Methods">
        <title>Genomic flank-sequencing of plasposon insertion sites for rapid identification of functional genes.</title>
        <authorList>
            <person name="Leveau J.H."/>
            <person name="Gerards S."/>
            <person name="Fritsche K."/>
            <person name="Zondag G."/>
            <person name="van Veen J.A."/>
        </authorList>
    </citation>
    <scope>NUCLEOTIDE SEQUENCE [LARGE SCALE GENOMIC DNA]</scope>
    <source>
        <strain evidence="1 2">Ter331</strain>
    </source>
</reference>
<reference evidence="1 2" key="5">
    <citation type="journal article" date="2011" name="ISME J.">
        <title>Dual transcriptional profiling of a bacterial/fungal confrontation: Collimonas fungivorans versus Aspergillus niger.</title>
        <authorList>
            <person name="Mela F."/>
            <person name="Fritsche K."/>
            <person name="de Boer W."/>
            <person name="van Veen J.A."/>
            <person name="de Graaff L.H."/>
            <person name="van den Berg M."/>
            <person name="Leveau J.H."/>
        </authorList>
    </citation>
    <scope>NUCLEOTIDE SEQUENCE [LARGE SCALE GENOMIC DNA]</scope>
    <source>
        <strain evidence="1 2">Ter331</strain>
    </source>
</reference>
<reference evidence="1 2" key="3">
    <citation type="journal article" date="2008" name="FEMS Microbiol. Ecol.">
        <title>Identification and characterization of genes underlying chitinolysis in Collimonas fungivorans Ter331.</title>
        <authorList>
            <person name="Fritsche K."/>
            <person name="de Boer W."/>
            <person name="Gerards S."/>
            <person name="van den Berg M."/>
            <person name="van Veen J.A."/>
            <person name="Leveau J.H."/>
        </authorList>
    </citation>
    <scope>NUCLEOTIDE SEQUENCE [LARGE SCALE GENOMIC DNA]</scope>
    <source>
        <strain evidence="1 2">Ter331</strain>
    </source>
</reference>
<keyword evidence="2" id="KW-1185">Reference proteome</keyword>
<dbReference type="KEGG" id="cfu:CFU_1090"/>
<dbReference type="Proteomes" id="UP000008392">
    <property type="component" value="Chromosome"/>
</dbReference>
<dbReference type="AlphaFoldDB" id="G0AIY9"/>
<protein>
    <submittedName>
        <fullName evidence="1">Uncharacterized protein</fullName>
    </submittedName>
</protein>
<dbReference type="HOGENOM" id="CLU_3307943_0_0_4"/>
<sequence length="39" mass="4194">MKFRQKIIVAGRTYSADNQQAGDTGNVPIIDIAIGSCQL</sequence>
<evidence type="ECO:0000313" key="2">
    <source>
        <dbReference type="Proteomes" id="UP000008392"/>
    </source>
</evidence>